<accession>A0A834N757</accession>
<keyword evidence="3" id="KW-1185">Reference proteome</keyword>
<feature type="compositionally biased region" description="Polar residues" evidence="1">
    <location>
        <begin position="30"/>
        <end position="41"/>
    </location>
</feature>
<evidence type="ECO:0000256" key="1">
    <source>
        <dbReference type="SAM" id="MobiDB-lite"/>
    </source>
</evidence>
<comment type="caution">
    <text evidence="2">The sequence shown here is derived from an EMBL/GenBank/DDBJ whole genome shotgun (WGS) entry which is preliminary data.</text>
</comment>
<feature type="compositionally biased region" description="Basic and acidic residues" evidence="1">
    <location>
        <begin position="43"/>
        <end position="56"/>
    </location>
</feature>
<dbReference type="AlphaFoldDB" id="A0A834N757"/>
<dbReference type="Proteomes" id="UP000600918">
    <property type="component" value="Unassembled WGS sequence"/>
</dbReference>
<feature type="region of interest" description="Disordered" evidence="1">
    <location>
        <begin position="28"/>
        <end position="64"/>
    </location>
</feature>
<evidence type="ECO:0000313" key="3">
    <source>
        <dbReference type="Proteomes" id="UP000600918"/>
    </source>
</evidence>
<proteinExistence type="predicted"/>
<dbReference type="EMBL" id="JACSDY010000020">
    <property type="protein sequence ID" value="KAF7396858.1"/>
    <property type="molecule type" value="Genomic_DNA"/>
</dbReference>
<protein>
    <submittedName>
        <fullName evidence="2">Uncharacterized protein</fullName>
    </submittedName>
</protein>
<reference evidence="2" key="1">
    <citation type="journal article" date="2020" name="G3 (Bethesda)">
        <title>High-Quality Assemblies for Three Invasive Social Wasps from the &lt;i&gt;Vespula&lt;/i&gt; Genus.</title>
        <authorList>
            <person name="Harrop T.W.R."/>
            <person name="Guhlin J."/>
            <person name="McLaughlin G.M."/>
            <person name="Permina E."/>
            <person name="Stockwell P."/>
            <person name="Gilligan J."/>
            <person name="Le Lec M.F."/>
            <person name="Gruber M.A.M."/>
            <person name="Quinn O."/>
            <person name="Lovegrove M."/>
            <person name="Duncan E.J."/>
            <person name="Remnant E.J."/>
            <person name="Van Eeckhoven J."/>
            <person name="Graham B."/>
            <person name="Knapp R.A."/>
            <person name="Langford K.W."/>
            <person name="Kronenberg Z."/>
            <person name="Press M.O."/>
            <person name="Eacker S.M."/>
            <person name="Wilson-Rankin E.E."/>
            <person name="Purcell J."/>
            <person name="Lester P.J."/>
            <person name="Dearden P.K."/>
        </authorList>
    </citation>
    <scope>NUCLEOTIDE SEQUENCE</scope>
    <source>
        <strain evidence="2">Volc-1</strain>
    </source>
</reference>
<gene>
    <name evidence="2" type="ORF">H0235_016395</name>
</gene>
<name>A0A834N757_VESPE</name>
<organism evidence="2 3">
    <name type="scientific">Vespula pensylvanica</name>
    <name type="common">Western yellow jacket</name>
    <name type="synonym">Wasp</name>
    <dbReference type="NCBI Taxonomy" id="30213"/>
    <lineage>
        <taxon>Eukaryota</taxon>
        <taxon>Metazoa</taxon>
        <taxon>Ecdysozoa</taxon>
        <taxon>Arthropoda</taxon>
        <taxon>Hexapoda</taxon>
        <taxon>Insecta</taxon>
        <taxon>Pterygota</taxon>
        <taxon>Neoptera</taxon>
        <taxon>Endopterygota</taxon>
        <taxon>Hymenoptera</taxon>
        <taxon>Apocrita</taxon>
        <taxon>Aculeata</taxon>
        <taxon>Vespoidea</taxon>
        <taxon>Vespidae</taxon>
        <taxon>Vespinae</taxon>
        <taxon>Vespula</taxon>
    </lineage>
</organism>
<evidence type="ECO:0000313" key="2">
    <source>
        <dbReference type="EMBL" id="KAF7396858.1"/>
    </source>
</evidence>
<sequence>MVSEVGLFWRWYPKKSLSSTEPCQVVRRSVPTSTAESTSSLGFEHEPRHTREEMSRKPGYGSADPRVSYSGLPCAHTKDCGVNGVLRGNYTMSDSPLRLAGKRETVFVLLTEYIAKKGVSRKNPRRMKYFDLRGGTEFSWKKNDIGDGSKVEVRGKPPTVILLEVTSSLYST</sequence>